<dbReference type="Proteomes" id="UP000011740">
    <property type="component" value="Unassembled WGS sequence"/>
</dbReference>
<dbReference type="AlphaFoldDB" id="M3C9L6"/>
<name>M3C9L6_STRM1</name>
<proteinExistence type="predicted"/>
<dbReference type="InterPro" id="IPR025736">
    <property type="entry name" value="PucR_C-HTH_dom"/>
</dbReference>
<feature type="domain" description="PucR C-terminal helix-turn-helix" evidence="1">
    <location>
        <begin position="331"/>
        <end position="383"/>
    </location>
</feature>
<comment type="caution">
    <text evidence="2">The sequence shown here is derived from an EMBL/GenBank/DDBJ whole genome shotgun (WGS) entry which is preliminary data.</text>
</comment>
<dbReference type="STRING" id="1223523.H340_09635"/>
<accession>M3C9L6</accession>
<reference evidence="2 3" key="1">
    <citation type="journal article" date="2013" name="Genome Announc.">
        <title>Whole-Genome Shotgun Assembly and Analysis of the Genome of Streptomyces mobaraensis DSM 40847, a Strain for Industrial Production of Microbial Transglutaminase.</title>
        <authorList>
            <person name="Yang H."/>
            <person name="He T."/>
            <person name="Wu W."/>
            <person name="Zhu W."/>
            <person name="Lu B."/>
            <person name="Sun W."/>
        </authorList>
    </citation>
    <scope>NUCLEOTIDE SEQUENCE [LARGE SCALE GENOMIC DNA]</scope>
    <source>
        <strain evidence="2 3">DSM 40847</strain>
    </source>
</reference>
<dbReference type="PANTHER" id="PTHR33744">
    <property type="entry name" value="CARBOHYDRATE DIACID REGULATOR"/>
    <property type="match status" value="1"/>
</dbReference>
<dbReference type="EMBL" id="AORZ01000021">
    <property type="protein sequence ID" value="EMF00732.1"/>
    <property type="molecule type" value="Genomic_DNA"/>
</dbReference>
<dbReference type="InterPro" id="IPR051448">
    <property type="entry name" value="CdaR-like_regulators"/>
</dbReference>
<evidence type="ECO:0000259" key="1">
    <source>
        <dbReference type="Pfam" id="PF13556"/>
    </source>
</evidence>
<evidence type="ECO:0000313" key="2">
    <source>
        <dbReference type="EMBL" id="EMF00732.1"/>
    </source>
</evidence>
<dbReference type="RefSeq" id="WP_004942411.1">
    <property type="nucleotide sequence ID" value="NZ_AORZ01000021.1"/>
</dbReference>
<dbReference type="InterPro" id="IPR042070">
    <property type="entry name" value="PucR_C-HTH_sf"/>
</dbReference>
<protein>
    <submittedName>
        <fullName evidence="2">Transcriptional regulator CdaR</fullName>
    </submittedName>
</protein>
<organism evidence="2 3">
    <name type="scientific">Streptomyces mobaraensis (strain ATCC 29032 / DSM 40847 / JCM 4168 / NBRC 13819 / NCIMB 11159 / IPCR 16-22)</name>
    <dbReference type="NCBI Taxonomy" id="1223523"/>
    <lineage>
        <taxon>Bacteria</taxon>
        <taxon>Bacillati</taxon>
        <taxon>Actinomycetota</taxon>
        <taxon>Actinomycetes</taxon>
        <taxon>Kitasatosporales</taxon>
        <taxon>Streptomycetaceae</taxon>
        <taxon>Streptomyces</taxon>
    </lineage>
</organism>
<dbReference type="Pfam" id="PF13556">
    <property type="entry name" value="HTH_30"/>
    <property type="match status" value="2"/>
</dbReference>
<dbReference type="PANTHER" id="PTHR33744:SF1">
    <property type="entry name" value="DNA-BINDING TRANSCRIPTIONAL ACTIVATOR ADER"/>
    <property type="match status" value="1"/>
</dbReference>
<dbReference type="Gene3D" id="1.10.10.2840">
    <property type="entry name" value="PucR C-terminal helix-turn-helix domain"/>
    <property type="match status" value="2"/>
</dbReference>
<evidence type="ECO:0000313" key="3">
    <source>
        <dbReference type="Proteomes" id="UP000011740"/>
    </source>
</evidence>
<sequence length="494" mass="52820">MDMRATVDEGAVRRAQRAEDVLAMQRAARKGGTRSLLRWLADRTGARVRLVTGGAPAPTADPAGAADEADRLLRCGLGELASRNLRSMAIDGDGHTVLLVLLDGPRGIRPPVLAAVAPRPVPDRLPALLADAASVMSLCWQAEHAERMRRRLACTEAFNREAVLHLLMNGHITVARQVAGALSPQLPATIRFYVVECPPGVRDDLAPRCAEAAESAWVVRCPVYSDHILVIAPAAVPALEETFAALRDDCRVGASEDLPLSDTATGYAQAFHALAASRDQPARHARFAGRPDLALAIGATATAWAREVLAPLHAYSAKRAQDPDGGALVATAASWLAFSSQAIAHLKIHRNTLSARLKHIGELLDLDLDRLADQSLLALALRADALPFDHRDAGAAHSLDDLLARPAAVAWAHQQLHPIRTRPAADELDRTLAAYLCNDGRLGPTATTLSLSTTATRKRLARIETVLGRSLLRSPSARYDLWLARRAVTLAGGG</sequence>
<dbReference type="eggNOG" id="COG2508">
    <property type="taxonomic scope" value="Bacteria"/>
</dbReference>
<gene>
    <name evidence="2" type="ORF">H340_09635</name>
</gene>
<feature type="domain" description="PucR C-terminal helix-turn-helix" evidence="1">
    <location>
        <begin position="430"/>
        <end position="486"/>
    </location>
</feature>
<dbReference type="PATRIC" id="fig|1223523.3.peg.1975"/>